<sequence length="678" mass="71662">MIAKSTQTILFIGLAGSLAMTVAPAARAQTSGIPVTGGQATGQAAFFIPQTDPNGNVRLFDIGIQTLQIQTDKGTTTTSVFTPNAATFSDANSNGMPDSGDTGVLRGTLAGTAFTSTGAPILFTGRETLLNFTLDSFDSTSDFGGTLISPQMTGAAPLVFLPIINATLASGSSFDATFGEMQIGDFTAALDNGLIDLPGFLEFRSGGGQMPTLPPIAVGRRIKFEFKGKDVTPVVFNFNANSLRFAGAANDKFEIQTTGRQGSQRFEIKADAGFVDVALGGPFTDLELQNPGAANGPLDYKIEGESNGIFSLYAPNSFAFNGFARRDTKFEFKNDNDFKFEGRSAGSVNFYATAGLGTQVNRDITFTDFTFTNFDGANNPAVCNACNTTLVNNANITIGGQIVTIGQPVVVLAANRNNSVLNQSSSSSISFTNSVSFNSGFSTSIFGNSESSSTIDVFNPSSSGSGRNRYRILSRRSDDIKIKVVNRGNRRYYRVRGRGRRRRGFAQVGPNCRIFPGLVGLRELSEDELNAINIDDTDDTETNPGDDDNSTDDDNGTDDDDQNTGDDDSDNDDGDDDSDNDDGDDDSSDDDGDDDSDNDDGDDDFSDDDGDDDSSDDNDSEDDSSTDDGTTTDDGTSDSSTPDSDSSADGETIEVPGISGLTEIDTEADATETPNDGQ</sequence>
<feature type="signal peptide" evidence="2">
    <location>
        <begin position="1"/>
        <end position="28"/>
    </location>
</feature>
<dbReference type="Proteomes" id="UP000654482">
    <property type="component" value="Unassembled WGS sequence"/>
</dbReference>
<evidence type="ECO:0000313" key="3">
    <source>
        <dbReference type="EMBL" id="MBE9118590.1"/>
    </source>
</evidence>
<feature type="compositionally biased region" description="Polar residues" evidence="1">
    <location>
        <begin position="450"/>
        <end position="466"/>
    </location>
</feature>
<gene>
    <name evidence="3" type="ORF">IQ249_22125</name>
</gene>
<keyword evidence="4" id="KW-1185">Reference proteome</keyword>
<feature type="compositionally biased region" description="Acidic residues" evidence="1">
    <location>
        <begin position="532"/>
        <end position="626"/>
    </location>
</feature>
<protein>
    <submittedName>
        <fullName evidence="3">Uncharacterized protein</fullName>
    </submittedName>
</protein>
<reference evidence="3" key="1">
    <citation type="submission" date="2020-10" db="EMBL/GenBank/DDBJ databases">
        <authorList>
            <person name="Castelo-Branco R."/>
            <person name="Eusebio N."/>
            <person name="Adriana R."/>
            <person name="Vieira A."/>
            <person name="Brugerolle De Fraissinette N."/>
            <person name="Rezende De Castro R."/>
            <person name="Schneider M.P."/>
            <person name="Vasconcelos V."/>
            <person name="Leao P.N."/>
        </authorList>
    </citation>
    <scope>NUCLEOTIDE SEQUENCE</scope>
    <source>
        <strain evidence="3">LEGE 07157</strain>
    </source>
</reference>
<proteinExistence type="predicted"/>
<comment type="caution">
    <text evidence="3">The sequence shown here is derived from an EMBL/GenBank/DDBJ whole genome shotgun (WGS) entry which is preliminary data.</text>
</comment>
<evidence type="ECO:0000256" key="2">
    <source>
        <dbReference type="SAM" id="SignalP"/>
    </source>
</evidence>
<dbReference type="AlphaFoldDB" id="A0A8J7JF83"/>
<dbReference type="RefSeq" id="WP_194031674.1">
    <property type="nucleotide sequence ID" value="NZ_JADEWZ010000053.1"/>
</dbReference>
<feature type="region of interest" description="Disordered" evidence="1">
    <location>
        <begin position="532"/>
        <end position="678"/>
    </location>
</feature>
<evidence type="ECO:0000313" key="4">
    <source>
        <dbReference type="Proteomes" id="UP000654482"/>
    </source>
</evidence>
<dbReference type="EMBL" id="JADEWZ010000053">
    <property type="protein sequence ID" value="MBE9118590.1"/>
    <property type="molecule type" value="Genomic_DNA"/>
</dbReference>
<evidence type="ECO:0000256" key="1">
    <source>
        <dbReference type="SAM" id="MobiDB-lite"/>
    </source>
</evidence>
<name>A0A8J7JF83_9CYAN</name>
<organism evidence="3 4">
    <name type="scientific">Lusitaniella coriacea LEGE 07157</name>
    <dbReference type="NCBI Taxonomy" id="945747"/>
    <lineage>
        <taxon>Bacteria</taxon>
        <taxon>Bacillati</taxon>
        <taxon>Cyanobacteriota</taxon>
        <taxon>Cyanophyceae</taxon>
        <taxon>Spirulinales</taxon>
        <taxon>Lusitaniellaceae</taxon>
        <taxon>Lusitaniella</taxon>
    </lineage>
</organism>
<accession>A0A8J7JF83</accession>
<feature type="region of interest" description="Disordered" evidence="1">
    <location>
        <begin position="450"/>
        <end position="470"/>
    </location>
</feature>
<keyword evidence="2" id="KW-0732">Signal</keyword>
<feature type="chain" id="PRO_5035235611" evidence="2">
    <location>
        <begin position="29"/>
        <end position="678"/>
    </location>
</feature>
<feature type="compositionally biased region" description="Low complexity" evidence="1">
    <location>
        <begin position="627"/>
        <end position="645"/>
    </location>
</feature>